<sequence>MRLWSGQRCGYKRSSIEMLSRTAEELNPTETMLAGPRLHQQSVDNVVAGVPNPCHDGVPKPLPGVDNDRLRPGVDGSVALEAADALFDDGLTDSQVMPVTRSSYVAIG</sequence>
<keyword evidence="2" id="KW-1185">Reference proteome</keyword>
<dbReference type="AlphaFoldDB" id="A0A8T4GT55"/>
<dbReference type="Proteomes" id="UP000823736">
    <property type="component" value="Unassembled WGS sequence"/>
</dbReference>
<organism evidence="1 2">
    <name type="scientific">Halolamina salifodinae</name>
    <dbReference type="NCBI Taxonomy" id="1202767"/>
    <lineage>
        <taxon>Archaea</taxon>
        <taxon>Methanobacteriati</taxon>
        <taxon>Methanobacteriota</taxon>
        <taxon>Stenosarchaea group</taxon>
        <taxon>Halobacteria</taxon>
        <taxon>Halobacteriales</taxon>
        <taxon>Haloferacaceae</taxon>
    </lineage>
</organism>
<comment type="caution">
    <text evidence="1">The sequence shown here is derived from an EMBL/GenBank/DDBJ whole genome shotgun (WGS) entry which is preliminary data.</text>
</comment>
<dbReference type="RefSeq" id="WP_209490408.1">
    <property type="nucleotide sequence ID" value="NZ_JAGGLC010000001.1"/>
</dbReference>
<accession>A0A8T4GT55</accession>
<gene>
    <name evidence="1" type="ORF">J2753_000660</name>
</gene>
<evidence type="ECO:0000313" key="2">
    <source>
        <dbReference type="Proteomes" id="UP000823736"/>
    </source>
</evidence>
<protein>
    <submittedName>
        <fullName evidence="1">Uncharacterized protein</fullName>
    </submittedName>
</protein>
<name>A0A8T4GT55_9EURY</name>
<reference evidence="1" key="1">
    <citation type="submission" date="2021-03" db="EMBL/GenBank/DDBJ databases">
        <title>Genomic Encyclopedia of Type Strains, Phase IV (KMG-IV): sequencing the most valuable type-strain genomes for metagenomic binning, comparative biology and taxonomic classification.</title>
        <authorList>
            <person name="Goeker M."/>
        </authorList>
    </citation>
    <scope>NUCLEOTIDE SEQUENCE</scope>
    <source>
        <strain evidence="1">DSM 26232</strain>
    </source>
</reference>
<dbReference type="EMBL" id="JAGGLC010000001">
    <property type="protein sequence ID" value="MBP1986187.1"/>
    <property type="molecule type" value="Genomic_DNA"/>
</dbReference>
<proteinExistence type="predicted"/>
<evidence type="ECO:0000313" key="1">
    <source>
        <dbReference type="EMBL" id="MBP1986187.1"/>
    </source>
</evidence>